<feature type="region of interest" description="Disordered" evidence="1">
    <location>
        <begin position="333"/>
        <end position="361"/>
    </location>
</feature>
<keyword evidence="5" id="KW-1185">Reference proteome</keyword>
<feature type="signal peptide" evidence="2">
    <location>
        <begin position="1"/>
        <end position="27"/>
    </location>
</feature>
<evidence type="ECO:0000256" key="2">
    <source>
        <dbReference type="SAM" id="SignalP"/>
    </source>
</evidence>
<proteinExistence type="predicted"/>
<keyword evidence="2" id="KW-0732">Signal</keyword>
<dbReference type="InterPro" id="IPR050491">
    <property type="entry name" value="AmpC-like"/>
</dbReference>
<feature type="domain" description="Beta-lactamase-related" evidence="3">
    <location>
        <begin position="42"/>
        <end position="278"/>
    </location>
</feature>
<dbReference type="KEGG" id="aab:A4R43_28665"/>
<evidence type="ECO:0000256" key="1">
    <source>
        <dbReference type="SAM" id="MobiDB-lite"/>
    </source>
</evidence>
<dbReference type="Pfam" id="PF00144">
    <property type="entry name" value="Beta-lactamase"/>
    <property type="match status" value="1"/>
</dbReference>
<dbReference type="Gene3D" id="3.40.710.10">
    <property type="entry name" value="DD-peptidase/beta-lactamase superfamily"/>
    <property type="match status" value="1"/>
</dbReference>
<dbReference type="InterPro" id="IPR001466">
    <property type="entry name" value="Beta-lactam-related"/>
</dbReference>
<organism evidence="4 5">
    <name type="scientific">Amycolatopsis albispora</name>
    <dbReference type="NCBI Taxonomy" id="1804986"/>
    <lineage>
        <taxon>Bacteria</taxon>
        <taxon>Bacillati</taxon>
        <taxon>Actinomycetota</taxon>
        <taxon>Actinomycetes</taxon>
        <taxon>Pseudonocardiales</taxon>
        <taxon>Pseudonocardiaceae</taxon>
        <taxon>Amycolatopsis</taxon>
    </lineage>
</organism>
<dbReference type="PANTHER" id="PTHR46825:SF7">
    <property type="entry name" value="D-ALANYL-D-ALANINE CARBOXYPEPTIDASE"/>
    <property type="match status" value="1"/>
</dbReference>
<dbReference type="EMBL" id="CP015163">
    <property type="protein sequence ID" value="AXB45962.1"/>
    <property type="molecule type" value="Genomic_DNA"/>
</dbReference>
<dbReference type="SUPFAM" id="SSF56601">
    <property type="entry name" value="beta-lactamase/transpeptidase-like"/>
    <property type="match status" value="1"/>
</dbReference>
<dbReference type="Proteomes" id="UP000250434">
    <property type="component" value="Chromosome"/>
</dbReference>
<dbReference type="InterPro" id="IPR012338">
    <property type="entry name" value="Beta-lactam/transpept-like"/>
</dbReference>
<dbReference type="AlphaFoldDB" id="A0A344LD38"/>
<gene>
    <name evidence="4" type="ORF">A4R43_28665</name>
</gene>
<dbReference type="PANTHER" id="PTHR46825">
    <property type="entry name" value="D-ALANYL-D-ALANINE-CARBOXYPEPTIDASE/ENDOPEPTIDASE AMPH"/>
    <property type="match status" value="1"/>
</dbReference>
<evidence type="ECO:0000313" key="4">
    <source>
        <dbReference type="EMBL" id="AXB45962.1"/>
    </source>
</evidence>
<reference evidence="4 5" key="1">
    <citation type="submission" date="2016-04" db="EMBL/GenBank/DDBJ databases">
        <title>Complete genome sequence and analysis of deep-sea sediment isolate, Amycolatopsis sp. WP1.</title>
        <authorList>
            <person name="Wang H."/>
            <person name="Chen S."/>
            <person name="Wu Q."/>
        </authorList>
    </citation>
    <scope>NUCLEOTIDE SEQUENCE [LARGE SCALE GENOMIC DNA]</scope>
    <source>
        <strain evidence="4 5">WP1</strain>
    </source>
</reference>
<evidence type="ECO:0000259" key="3">
    <source>
        <dbReference type="Pfam" id="PF00144"/>
    </source>
</evidence>
<dbReference type="OrthoDB" id="503788at2"/>
<name>A0A344LD38_9PSEU</name>
<dbReference type="RefSeq" id="WP_113695192.1">
    <property type="nucleotide sequence ID" value="NZ_CP015163.1"/>
</dbReference>
<feature type="chain" id="PRO_5038421129" description="Beta-lactamase-related domain-containing protein" evidence="2">
    <location>
        <begin position="28"/>
        <end position="361"/>
    </location>
</feature>
<protein>
    <recommendedName>
        <fullName evidence="3">Beta-lactamase-related domain-containing protein</fullName>
    </recommendedName>
</protein>
<sequence length="361" mass="38947">MTNRSRKLLVGALVAGVLAAGVSPVTAAADPVHLELRANVTNGFPGALAYVREGERERRFGVGVANLATGERARPHQRFRTASITKSFTATVLLQLVAEGELGLDDPVERWLPGVLPDRGVTVRQLLDHTSRVYDPASTPEFFAPYLEHQDWGHVITPAEVIRRAVAHGPYPEPAYSNTNYLLAGLVVERVTGHDFGTELRNRILAPLRLHHTELPLTDPRLHGPHLHGYNLAREDHTTFSPSYDWTAGAIVSTVDDVAKFQRALLGGELLPPELTALGLGLEPFALPCEGGTQRVQGSQGSGPGYFSFAYTSEDRSRQIVVVLNSYDLGADVGGQGKQPYPGPREGPLPALSAALCQPAT</sequence>
<evidence type="ECO:0000313" key="5">
    <source>
        <dbReference type="Proteomes" id="UP000250434"/>
    </source>
</evidence>
<accession>A0A344LD38</accession>